<comment type="caution">
    <text evidence="2">The sequence shown here is derived from an EMBL/GenBank/DDBJ whole genome shotgun (WGS) entry which is preliminary data.</text>
</comment>
<keyword evidence="3" id="KW-1185">Reference proteome</keyword>
<gene>
    <name evidence="2" type="ORF">PGLA1383_LOCUS13512</name>
</gene>
<feature type="compositionally biased region" description="Polar residues" evidence="1">
    <location>
        <begin position="126"/>
        <end position="138"/>
    </location>
</feature>
<dbReference type="AlphaFoldDB" id="A0A813EBJ9"/>
<accession>A0A813EBJ9</accession>
<evidence type="ECO:0000313" key="3">
    <source>
        <dbReference type="Proteomes" id="UP000654075"/>
    </source>
</evidence>
<proteinExistence type="predicted"/>
<dbReference type="EMBL" id="CAJNNV010007479">
    <property type="protein sequence ID" value="CAE8594990.1"/>
    <property type="molecule type" value="Genomic_DNA"/>
</dbReference>
<protein>
    <submittedName>
        <fullName evidence="2">Uncharacterized protein</fullName>
    </submittedName>
</protein>
<name>A0A813EBJ9_POLGL</name>
<sequence length="170" mass="19280">MSVLVRGWLHRPCSPPVCSPSFRFWEDTKEQTIMAQSCLYKGLVSVGQASASGSLLYELRNKCHAPDSAQLEVKHKSIVRIMKNSHETDKTNYPKPTNNNENNNHNKHSQHNTTTHNTTRQEEILGNTTQQEADSANNKAAGREQEKPTANSRNSKKQTTQHRITRNNFL</sequence>
<dbReference type="Proteomes" id="UP000654075">
    <property type="component" value="Unassembled WGS sequence"/>
</dbReference>
<reference evidence="2" key="1">
    <citation type="submission" date="2021-02" db="EMBL/GenBank/DDBJ databases">
        <authorList>
            <person name="Dougan E. K."/>
            <person name="Rhodes N."/>
            <person name="Thang M."/>
            <person name="Chan C."/>
        </authorList>
    </citation>
    <scope>NUCLEOTIDE SEQUENCE</scope>
</reference>
<organism evidence="2 3">
    <name type="scientific">Polarella glacialis</name>
    <name type="common">Dinoflagellate</name>
    <dbReference type="NCBI Taxonomy" id="89957"/>
    <lineage>
        <taxon>Eukaryota</taxon>
        <taxon>Sar</taxon>
        <taxon>Alveolata</taxon>
        <taxon>Dinophyceae</taxon>
        <taxon>Suessiales</taxon>
        <taxon>Suessiaceae</taxon>
        <taxon>Polarella</taxon>
    </lineage>
</organism>
<feature type="compositionally biased region" description="Basic residues" evidence="1">
    <location>
        <begin position="154"/>
        <end position="170"/>
    </location>
</feature>
<feature type="region of interest" description="Disordered" evidence="1">
    <location>
        <begin position="84"/>
        <end position="170"/>
    </location>
</feature>
<evidence type="ECO:0000256" key="1">
    <source>
        <dbReference type="SAM" id="MobiDB-lite"/>
    </source>
</evidence>
<evidence type="ECO:0000313" key="2">
    <source>
        <dbReference type="EMBL" id="CAE8594990.1"/>
    </source>
</evidence>